<dbReference type="Pfam" id="PF00560">
    <property type="entry name" value="LRR_1"/>
    <property type="match status" value="1"/>
</dbReference>
<evidence type="ECO:0000256" key="2">
    <source>
        <dbReference type="ARBA" id="ARBA00022737"/>
    </source>
</evidence>
<name>A0A834FWW0_RHOSS</name>
<feature type="domain" description="Disease resistance N-terminal" evidence="5">
    <location>
        <begin position="18"/>
        <end position="98"/>
    </location>
</feature>
<dbReference type="AlphaFoldDB" id="A0A834FWW0"/>
<comment type="caution">
    <text evidence="7">The sequence shown here is derived from an EMBL/GenBank/DDBJ whole genome shotgun (WGS) entry which is preliminary data.</text>
</comment>
<keyword evidence="2" id="KW-0677">Repeat</keyword>
<sequence>MAAEALLGAAFGVLLGHLTSKEFINFFRGKHDESLLKKLKLKLLGLNKVLNDAEDKQFTHPGVKEWLDELKGAVYDAEDLLDEIATQALRCKVEAEYQSGSNQVQSLISSSTKSFEAEIESKLEKMIDTLEDFSKEKDVLGLREVVGRNWSQTRLPTTSLVDEPGVYGREDDKEEIMKLSFFQRSNADISLFVMHDLVHDLAQYVMGDFRYRLEDGKPCDTSENVRHFSYVRGKLGGIDKFNVIKDAKCLRTFLQIYPRSDYNEWRSEKVWLSNRVLVEIFFGMPCLRLLSLPRYKIAKLPYSIGKLIHLRFLDLSHSRIAQLPESICTLYNLETLLLSHCCSLTTLPMDFVKLISLRHLDLSETSLKEMPVNISRLKDLQRLTAFVVGKCGSGINGLKELNSLGGEITISGLENVTSSNDALEAKLKEKKHLESLTLEWGSTAKDSKKERDVLENLEPPPDLKLLEIKNYRGSNFPTWLGDQQFGNMVSLRLENCKNCFSLSPLGQMPSLESLTINDCPEIESFPVRGLPSGLTDLYIRNCKKLKALPEQMHTLLPSLKSLDLSECPEIESFPEGGLPSKLDNLSIGSCKKLFGGRRDWGLQTLPSLTNFSLDGEYEDVLESFPEEGLLPPTLTYLCFTDLKNLKSLNRRGLQPLISLKRMIINNCPQLQSLSVERLPTSLSELIIWCCPLLEPRCHREDGEDWHKIAHIPFIRIDGEVISE</sequence>
<evidence type="ECO:0000256" key="1">
    <source>
        <dbReference type="ARBA" id="ARBA00022614"/>
    </source>
</evidence>
<keyword evidence="1" id="KW-0433">Leucine-rich repeat</keyword>
<keyword evidence="8" id="KW-1185">Reference proteome</keyword>
<dbReference type="Pfam" id="PF18052">
    <property type="entry name" value="Rx_N"/>
    <property type="match status" value="1"/>
</dbReference>
<keyword evidence="3" id="KW-0547">Nucleotide-binding</keyword>
<dbReference type="EMBL" id="WJXA01000178">
    <property type="protein sequence ID" value="KAF7114884.1"/>
    <property type="molecule type" value="Genomic_DNA"/>
</dbReference>
<dbReference type="SUPFAM" id="SSF52058">
    <property type="entry name" value="L domain-like"/>
    <property type="match status" value="1"/>
</dbReference>
<evidence type="ECO:0000256" key="3">
    <source>
        <dbReference type="ARBA" id="ARBA00022741"/>
    </source>
</evidence>
<proteinExistence type="predicted"/>
<dbReference type="InterPro" id="IPR003591">
    <property type="entry name" value="Leu-rich_rpt_typical-subtyp"/>
</dbReference>
<evidence type="ECO:0008006" key="9">
    <source>
        <dbReference type="Google" id="ProtNLM"/>
    </source>
</evidence>
<evidence type="ECO:0000259" key="6">
    <source>
        <dbReference type="Pfam" id="PF25019"/>
    </source>
</evidence>
<dbReference type="OrthoDB" id="37484at2759"/>
<dbReference type="PANTHER" id="PTHR47186:SF42">
    <property type="entry name" value="DISEASE RESISTANCE RPP13-LIKE PROTEIN 1"/>
    <property type="match status" value="1"/>
</dbReference>
<evidence type="ECO:0000313" key="8">
    <source>
        <dbReference type="Proteomes" id="UP000626092"/>
    </source>
</evidence>
<dbReference type="InterPro" id="IPR041118">
    <property type="entry name" value="Rx_N"/>
</dbReference>
<dbReference type="GO" id="GO:0006952">
    <property type="term" value="P:defense response"/>
    <property type="evidence" value="ECO:0007669"/>
    <property type="project" value="UniProtKB-KW"/>
</dbReference>
<gene>
    <name evidence="7" type="ORF">RHSIM_RhsimUnG0071200</name>
</gene>
<organism evidence="7 8">
    <name type="scientific">Rhododendron simsii</name>
    <name type="common">Sims's rhododendron</name>
    <dbReference type="NCBI Taxonomy" id="118357"/>
    <lineage>
        <taxon>Eukaryota</taxon>
        <taxon>Viridiplantae</taxon>
        <taxon>Streptophyta</taxon>
        <taxon>Embryophyta</taxon>
        <taxon>Tracheophyta</taxon>
        <taxon>Spermatophyta</taxon>
        <taxon>Magnoliopsida</taxon>
        <taxon>eudicotyledons</taxon>
        <taxon>Gunneridae</taxon>
        <taxon>Pentapetalae</taxon>
        <taxon>asterids</taxon>
        <taxon>Ericales</taxon>
        <taxon>Ericaceae</taxon>
        <taxon>Ericoideae</taxon>
        <taxon>Rhodoreae</taxon>
        <taxon>Rhododendron</taxon>
    </lineage>
</organism>
<keyword evidence="4" id="KW-0611">Plant defense</keyword>
<dbReference type="Proteomes" id="UP000626092">
    <property type="component" value="Unassembled WGS sequence"/>
</dbReference>
<protein>
    <recommendedName>
        <fullName evidence="9">Rx N-terminal domain-containing protein</fullName>
    </recommendedName>
</protein>
<dbReference type="InterPro" id="IPR056789">
    <property type="entry name" value="LRR_R13L1-DRL21"/>
</dbReference>
<dbReference type="GO" id="GO:0051707">
    <property type="term" value="P:response to other organism"/>
    <property type="evidence" value="ECO:0007669"/>
    <property type="project" value="UniProtKB-ARBA"/>
</dbReference>
<dbReference type="SMART" id="SM00369">
    <property type="entry name" value="LRR_TYP"/>
    <property type="match status" value="3"/>
</dbReference>
<evidence type="ECO:0000256" key="4">
    <source>
        <dbReference type="ARBA" id="ARBA00022821"/>
    </source>
</evidence>
<dbReference type="PANTHER" id="PTHR47186">
    <property type="entry name" value="LEUCINE-RICH REPEAT-CONTAINING PROTEIN 57"/>
    <property type="match status" value="1"/>
</dbReference>
<evidence type="ECO:0000313" key="7">
    <source>
        <dbReference type="EMBL" id="KAF7114884.1"/>
    </source>
</evidence>
<reference evidence="7" key="1">
    <citation type="submission" date="2019-11" db="EMBL/GenBank/DDBJ databases">
        <authorList>
            <person name="Liu Y."/>
            <person name="Hou J."/>
            <person name="Li T.-Q."/>
            <person name="Guan C.-H."/>
            <person name="Wu X."/>
            <person name="Wu H.-Z."/>
            <person name="Ling F."/>
            <person name="Zhang R."/>
            <person name="Shi X.-G."/>
            <person name="Ren J.-P."/>
            <person name="Chen E.-F."/>
            <person name="Sun J.-M."/>
        </authorList>
    </citation>
    <scope>NUCLEOTIDE SEQUENCE</scope>
    <source>
        <strain evidence="7">Adult_tree_wgs_1</strain>
        <tissue evidence="7">Leaves</tissue>
    </source>
</reference>
<dbReference type="Pfam" id="PF25019">
    <property type="entry name" value="LRR_R13L1-DRL21"/>
    <property type="match status" value="1"/>
</dbReference>
<dbReference type="InterPro" id="IPR032675">
    <property type="entry name" value="LRR_dom_sf"/>
</dbReference>
<evidence type="ECO:0000259" key="5">
    <source>
        <dbReference type="Pfam" id="PF18052"/>
    </source>
</evidence>
<dbReference type="GO" id="GO:0000166">
    <property type="term" value="F:nucleotide binding"/>
    <property type="evidence" value="ECO:0007669"/>
    <property type="project" value="UniProtKB-KW"/>
</dbReference>
<dbReference type="Gene3D" id="1.20.5.4130">
    <property type="match status" value="1"/>
</dbReference>
<accession>A0A834FWW0</accession>
<feature type="domain" description="R13L1/DRL21-like LRR repeat region" evidence="6">
    <location>
        <begin position="395"/>
        <end position="519"/>
    </location>
</feature>
<dbReference type="InterPro" id="IPR001611">
    <property type="entry name" value="Leu-rich_rpt"/>
</dbReference>
<dbReference type="Gene3D" id="3.80.10.10">
    <property type="entry name" value="Ribonuclease Inhibitor"/>
    <property type="match status" value="1"/>
</dbReference>